<evidence type="ECO:0000313" key="2">
    <source>
        <dbReference type="EMBL" id="QSQ26540.1"/>
    </source>
</evidence>
<reference evidence="2 3" key="1">
    <citation type="submission" date="2021-02" db="EMBL/GenBank/DDBJ databases">
        <title>De Novo genome assembly of isolated myxobacteria.</title>
        <authorList>
            <person name="Stevens D.C."/>
        </authorList>
    </citation>
    <scope>NUCLEOTIDE SEQUENCE [LARGE SCALE GENOMIC DNA]</scope>
    <source>
        <strain evidence="3">SCPEA02</strain>
    </source>
</reference>
<dbReference type="PROSITE" id="PS51257">
    <property type="entry name" value="PROKAR_LIPOPROTEIN"/>
    <property type="match status" value="1"/>
</dbReference>
<keyword evidence="1" id="KW-0732">Signal</keyword>
<protein>
    <recommendedName>
        <fullName evidence="4">Lipoprotein</fullName>
    </recommendedName>
</protein>
<sequence length="161" mass="17148">MKTRMRRYLMMSLGAAVLTLVGCFPRGTGPGGGNPGNARFVHMFNCTHVNGPTSPPSGRAFNVWTRVDGGDWIARGGLNPQPGDWTDCHDAAHEASSLKLDLADAPGKWEIWAIMVPRGDEPSCDSSAPNVANACGHLTRFFQTDVTAGTATVDFTDTDGL</sequence>
<dbReference type="Proteomes" id="UP000662747">
    <property type="component" value="Chromosome"/>
</dbReference>
<dbReference type="EMBL" id="CP071090">
    <property type="protein sequence ID" value="QSQ26540.1"/>
    <property type="molecule type" value="Genomic_DNA"/>
</dbReference>
<evidence type="ECO:0008006" key="4">
    <source>
        <dbReference type="Google" id="ProtNLM"/>
    </source>
</evidence>
<evidence type="ECO:0000256" key="1">
    <source>
        <dbReference type="SAM" id="SignalP"/>
    </source>
</evidence>
<keyword evidence="3" id="KW-1185">Reference proteome</keyword>
<gene>
    <name evidence="2" type="ORF">JY651_17100</name>
</gene>
<organism evidence="2 3">
    <name type="scientific">Pyxidicoccus parkwayensis</name>
    <dbReference type="NCBI Taxonomy" id="2813578"/>
    <lineage>
        <taxon>Bacteria</taxon>
        <taxon>Pseudomonadati</taxon>
        <taxon>Myxococcota</taxon>
        <taxon>Myxococcia</taxon>
        <taxon>Myxococcales</taxon>
        <taxon>Cystobacterineae</taxon>
        <taxon>Myxococcaceae</taxon>
        <taxon>Pyxidicoccus</taxon>
    </lineage>
</organism>
<name>A0ABX7P7W0_9BACT</name>
<dbReference type="RefSeq" id="WP_206728085.1">
    <property type="nucleotide sequence ID" value="NZ_CP071090.1"/>
</dbReference>
<accession>A0ABX7P7W0</accession>
<proteinExistence type="predicted"/>
<feature type="signal peptide" evidence="1">
    <location>
        <begin position="1"/>
        <end position="21"/>
    </location>
</feature>
<evidence type="ECO:0000313" key="3">
    <source>
        <dbReference type="Proteomes" id="UP000662747"/>
    </source>
</evidence>
<feature type="chain" id="PRO_5046798347" description="Lipoprotein" evidence="1">
    <location>
        <begin position="22"/>
        <end position="161"/>
    </location>
</feature>